<dbReference type="PATRIC" id="fig|1286631.3.peg.3201"/>
<dbReference type="Pfam" id="PF04230">
    <property type="entry name" value="PS_pyruv_trans"/>
    <property type="match status" value="1"/>
</dbReference>
<dbReference type="PANTHER" id="PTHR36836">
    <property type="entry name" value="COLANIC ACID BIOSYNTHESIS PROTEIN WCAK"/>
    <property type="match status" value="1"/>
</dbReference>
<sequence length="411" mass="44942">MLMTSRSFPSTAAASMPAARRVLRIGLLWHSLSSDNLGVGALTESQLALCREAAELAGVDLEFVLFGTSGGQSYGPQGVKLAQGSAVSVRQMPGGRSAYEREVAACDAVLDIGEGDSFTDIYGLRRFAFMLASKQMVLRQGVPLVLSPQTIGPFESRPVRWLARRAMRRCARVFARDELSMSYLESQGLGAAATEVVDVAFRLPFVRPVRDSEDAMIDIGINVSGLLHSGGYAGANQFGLRVDYPQLVRRLIAHFTAVDRHRVWLISHVVPDHLPRDDDRVAVRELLQAFPRARAAPQFGSPSEAKSFISGMDFMTGARMHACIAAISSGVAVVPLAYSRKFNGLFATLGYPWLADGKAQDTDQALQTILDGFERREQLAADARRSNALAQARLDVYRDYLADLFRQCQRA</sequence>
<protein>
    <submittedName>
        <fullName evidence="2">Polysaccharide pyruvyl transferase</fullName>
    </submittedName>
</protein>
<evidence type="ECO:0000259" key="1">
    <source>
        <dbReference type="Pfam" id="PF04230"/>
    </source>
</evidence>
<keyword evidence="2" id="KW-0808">Transferase</keyword>
<accession>A0A059KIT4</accession>
<dbReference type="eggNOG" id="COG2327">
    <property type="taxonomic scope" value="Bacteria"/>
</dbReference>
<dbReference type="GO" id="GO:0016740">
    <property type="term" value="F:transferase activity"/>
    <property type="evidence" value="ECO:0007669"/>
    <property type="project" value="UniProtKB-KW"/>
</dbReference>
<dbReference type="AlphaFoldDB" id="A0A059KIT4"/>
<organism evidence="2 3">
    <name type="scientific">Sphaerotilus natans subsp. natans DSM 6575</name>
    <dbReference type="NCBI Taxonomy" id="1286631"/>
    <lineage>
        <taxon>Bacteria</taxon>
        <taxon>Pseudomonadati</taxon>
        <taxon>Pseudomonadota</taxon>
        <taxon>Betaproteobacteria</taxon>
        <taxon>Burkholderiales</taxon>
        <taxon>Sphaerotilaceae</taxon>
        <taxon>Sphaerotilus</taxon>
    </lineage>
</organism>
<evidence type="ECO:0000313" key="2">
    <source>
        <dbReference type="EMBL" id="KDB51119.1"/>
    </source>
</evidence>
<reference evidence="2 3" key="1">
    <citation type="journal article" date="2014" name="FEMS Microbiol. Ecol.">
        <title>Sphaerotilus natans encrusted with nanoball-shaped Fe(III) oxide minerals formed by nitrate-reducing mixotrophic Fe(II) oxidation.</title>
        <authorList>
            <person name="Park S."/>
            <person name="Kim D.H."/>
            <person name="Lee J.H."/>
            <person name="Hur H.G."/>
        </authorList>
    </citation>
    <scope>NUCLEOTIDE SEQUENCE [LARGE SCALE GENOMIC DNA]</scope>
    <source>
        <strain evidence="2 3">DSM 6575</strain>
    </source>
</reference>
<comment type="caution">
    <text evidence="2">The sequence shown here is derived from an EMBL/GenBank/DDBJ whole genome shotgun (WGS) entry which is preliminary data.</text>
</comment>
<dbReference type="Proteomes" id="UP000026714">
    <property type="component" value="Unassembled WGS sequence"/>
</dbReference>
<dbReference type="InterPro" id="IPR007345">
    <property type="entry name" value="Polysacch_pyruvyl_Trfase"/>
</dbReference>
<feature type="domain" description="Polysaccharide pyruvyl transferase" evidence="1">
    <location>
        <begin position="97"/>
        <end position="339"/>
    </location>
</feature>
<dbReference type="STRING" id="34103.SAMN05421778_11218"/>
<dbReference type="EMBL" id="AZRA01000099">
    <property type="protein sequence ID" value="KDB51119.1"/>
    <property type="molecule type" value="Genomic_DNA"/>
</dbReference>
<dbReference type="PANTHER" id="PTHR36836:SF1">
    <property type="entry name" value="COLANIC ACID BIOSYNTHESIS PROTEIN WCAK"/>
    <property type="match status" value="1"/>
</dbReference>
<keyword evidence="3" id="KW-1185">Reference proteome</keyword>
<evidence type="ECO:0000313" key="3">
    <source>
        <dbReference type="Proteomes" id="UP000026714"/>
    </source>
</evidence>
<name>A0A059KIT4_9BURK</name>
<gene>
    <name evidence="2" type="ORF">X805_32790</name>
</gene>
<proteinExistence type="predicted"/>